<feature type="region of interest" description="Disordered" evidence="5">
    <location>
        <begin position="636"/>
        <end position="659"/>
    </location>
</feature>
<keyword evidence="2 6" id="KW-0812">Transmembrane</keyword>
<feature type="transmembrane region" description="Helical" evidence="6">
    <location>
        <begin position="499"/>
        <end position="517"/>
    </location>
</feature>
<evidence type="ECO:0000256" key="3">
    <source>
        <dbReference type="ARBA" id="ARBA00022989"/>
    </source>
</evidence>
<feature type="transmembrane region" description="Helical" evidence="6">
    <location>
        <begin position="592"/>
        <end position="612"/>
    </location>
</feature>
<evidence type="ECO:0000256" key="4">
    <source>
        <dbReference type="ARBA" id="ARBA00023136"/>
    </source>
</evidence>
<feature type="transmembrane region" description="Helical" evidence="6">
    <location>
        <begin position="307"/>
        <end position="327"/>
    </location>
</feature>
<dbReference type="SUPFAM" id="SSF103473">
    <property type="entry name" value="MFS general substrate transporter"/>
    <property type="match status" value="1"/>
</dbReference>
<sequence length="659" mass="72354">MGILGTSASEEAELRQAALGSGQSGHRPRQSVDASSGYTSSGYETADDYESEVDAGAGHNSVNGYDAGNIKANQDPLNDDVDAIGTKKMSDTVNNTSESSSIKDLPSNSVPQRNNEEYNEEELRRELSNRTYDEAVNEDILRTYSQHSKQANDGAIDIKDLDWDSPSDPDNPQNWPKWKKWFITMTVANVCLCVSLGSSLYVSGVPEIMQKFQKSQELCLSGLTFYLLGLGLGPVLMAPLSEIIGRQPVYMFSFPVSMLFTMGVGLAKNIRTILILRFFCGYIASPALSIAAGTISDLWGHSPQEMSIAVALFCVAPFLGPVIGPIVGGFAAQEKGWEWTMWVSLMFSGAVLPFLLLCPETLKHIILARRAKKRGIKLNHPQLDWNFFKSIITVTLLKPLKMLVVEPIVSLLSIYIAFIFAVLFGFFEALPIIFRGVHHFTLGNSGLPFIAVGLGLIVGVIFYIILDVTIAFPKNPDGTRGKRDADGNPVFDPPEKKLLVGKIGAFCLPISLFWLGWTGKFESVHWMAPTAAGFPFGFGLILVFFSVVLYFSMAFPPLSVASALAANNLLRYILASVFPLFTVQMYDRLNIGWASSVFAFISLAMVPLPFIFGKWGPGFRAKSQYGYAAYFKQLQASKKTESDNDTANESSSEPIERKV</sequence>
<dbReference type="InterPro" id="IPR020846">
    <property type="entry name" value="MFS_dom"/>
</dbReference>
<evidence type="ECO:0000256" key="2">
    <source>
        <dbReference type="ARBA" id="ARBA00022692"/>
    </source>
</evidence>
<feature type="transmembrane region" description="Helical" evidence="6">
    <location>
        <begin position="273"/>
        <end position="295"/>
    </location>
</feature>
<feature type="transmembrane region" description="Helical" evidence="6">
    <location>
        <begin position="537"/>
        <end position="557"/>
    </location>
</feature>
<keyword evidence="4 6" id="KW-0472">Membrane</keyword>
<proteinExistence type="predicted"/>
<protein>
    <submittedName>
        <fullName evidence="8">MFS general substrate transporter</fullName>
    </submittedName>
</protein>
<dbReference type="EMBL" id="KV454538">
    <property type="protein sequence ID" value="ODV69946.1"/>
    <property type="molecule type" value="Genomic_DNA"/>
</dbReference>
<evidence type="ECO:0000259" key="7">
    <source>
        <dbReference type="PROSITE" id="PS50850"/>
    </source>
</evidence>
<name>A0A1E4RRU5_9ASCO</name>
<dbReference type="PANTHER" id="PTHR23502:SF38">
    <property type="entry name" value="POLYAMINE TRANSPORTER 4"/>
    <property type="match status" value="1"/>
</dbReference>
<dbReference type="STRING" id="984485.A0A1E4RRU5"/>
<feature type="domain" description="Major facilitator superfamily (MFS) profile" evidence="7">
    <location>
        <begin position="183"/>
        <end position="620"/>
    </location>
</feature>
<feature type="transmembrane region" description="Helical" evidence="6">
    <location>
        <begin position="408"/>
        <end position="434"/>
    </location>
</feature>
<dbReference type="GeneID" id="30995071"/>
<evidence type="ECO:0000313" key="9">
    <source>
        <dbReference type="Proteomes" id="UP000095085"/>
    </source>
</evidence>
<dbReference type="PROSITE" id="PS50850">
    <property type="entry name" value="MFS"/>
    <property type="match status" value="1"/>
</dbReference>
<feature type="transmembrane region" description="Helical" evidence="6">
    <location>
        <begin position="223"/>
        <end position="241"/>
    </location>
</feature>
<feature type="transmembrane region" description="Helical" evidence="6">
    <location>
        <begin position="181"/>
        <end position="203"/>
    </location>
</feature>
<evidence type="ECO:0000256" key="5">
    <source>
        <dbReference type="SAM" id="MobiDB-lite"/>
    </source>
</evidence>
<feature type="transmembrane region" description="Helical" evidence="6">
    <location>
        <begin position="248"/>
        <end position="267"/>
    </location>
</feature>
<feature type="transmembrane region" description="Helical" evidence="6">
    <location>
        <begin position="569"/>
        <end position="586"/>
    </location>
</feature>
<dbReference type="AlphaFoldDB" id="A0A1E4RRU5"/>
<dbReference type="RefSeq" id="XP_020079013.1">
    <property type="nucleotide sequence ID" value="XM_020220521.1"/>
</dbReference>
<dbReference type="GO" id="GO:0015606">
    <property type="term" value="F:spermidine transmembrane transporter activity"/>
    <property type="evidence" value="ECO:0007669"/>
    <property type="project" value="EnsemblFungi"/>
</dbReference>
<feature type="region of interest" description="Disordered" evidence="5">
    <location>
        <begin position="90"/>
        <end position="125"/>
    </location>
</feature>
<organism evidence="8 9">
    <name type="scientific">Hyphopichia burtonii NRRL Y-1933</name>
    <dbReference type="NCBI Taxonomy" id="984485"/>
    <lineage>
        <taxon>Eukaryota</taxon>
        <taxon>Fungi</taxon>
        <taxon>Dikarya</taxon>
        <taxon>Ascomycota</taxon>
        <taxon>Saccharomycotina</taxon>
        <taxon>Pichiomycetes</taxon>
        <taxon>Debaryomycetaceae</taxon>
        <taxon>Hyphopichia</taxon>
    </lineage>
</organism>
<dbReference type="FunFam" id="1.20.1250.20:FF:000011">
    <property type="entry name" value="MFS multidrug transporter, putative"/>
    <property type="match status" value="1"/>
</dbReference>
<dbReference type="InterPro" id="IPR011701">
    <property type="entry name" value="MFS"/>
</dbReference>
<gene>
    <name evidence="8" type="ORF">HYPBUDRAFT_151486</name>
</gene>
<dbReference type="OrthoDB" id="3936150at2759"/>
<evidence type="ECO:0000256" key="6">
    <source>
        <dbReference type="SAM" id="Phobius"/>
    </source>
</evidence>
<dbReference type="Pfam" id="PF07690">
    <property type="entry name" value="MFS_1"/>
    <property type="match status" value="1"/>
</dbReference>
<accession>A0A1E4RRU5</accession>
<reference evidence="9" key="1">
    <citation type="submission" date="2016-05" db="EMBL/GenBank/DDBJ databases">
        <title>Comparative genomics of biotechnologically important yeasts.</title>
        <authorList>
            <consortium name="DOE Joint Genome Institute"/>
            <person name="Riley R."/>
            <person name="Haridas S."/>
            <person name="Wolfe K.H."/>
            <person name="Lopes M.R."/>
            <person name="Hittinger C.T."/>
            <person name="Goker M."/>
            <person name="Salamov A."/>
            <person name="Wisecaver J."/>
            <person name="Long T.M."/>
            <person name="Aerts A.L."/>
            <person name="Barry K."/>
            <person name="Choi C."/>
            <person name="Clum A."/>
            <person name="Coughlan A.Y."/>
            <person name="Deshpande S."/>
            <person name="Douglass A.P."/>
            <person name="Hanson S.J."/>
            <person name="Klenk H.-P."/>
            <person name="Labutti K."/>
            <person name="Lapidus A."/>
            <person name="Lindquist E."/>
            <person name="Lipzen A."/>
            <person name="Meier-Kolthoff J.P."/>
            <person name="Ohm R.A."/>
            <person name="Otillar R.P."/>
            <person name="Pangilinan J."/>
            <person name="Peng Y."/>
            <person name="Rokas A."/>
            <person name="Rosa C.A."/>
            <person name="Scheuner C."/>
            <person name="Sibirny A.A."/>
            <person name="Slot J.C."/>
            <person name="Stielow J.B."/>
            <person name="Sun H."/>
            <person name="Kurtzman C.P."/>
            <person name="Blackwell M."/>
            <person name="Grigoriev I.V."/>
            <person name="Jeffries T.W."/>
        </authorList>
    </citation>
    <scope>NUCLEOTIDE SEQUENCE [LARGE SCALE GENOMIC DNA]</scope>
    <source>
        <strain evidence="9">NRRL Y-1933</strain>
    </source>
</reference>
<feature type="compositionally biased region" description="Polar residues" evidence="5">
    <location>
        <begin position="91"/>
        <end position="112"/>
    </location>
</feature>
<dbReference type="GO" id="GO:0005886">
    <property type="term" value="C:plasma membrane"/>
    <property type="evidence" value="ECO:0007669"/>
    <property type="project" value="EnsemblFungi"/>
</dbReference>
<comment type="subcellular location">
    <subcellularLocation>
        <location evidence="1">Membrane</location>
        <topology evidence="1">Multi-pass membrane protein</topology>
    </subcellularLocation>
</comment>
<keyword evidence="3 6" id="KW-1133">Transmembrane helix</keyword>
<dbReference type="PANTHER" id="PTHR23502">
    <property type="entry name" value="MAJOR FACILITATOR SUPERFAMILY"/>
    <property type="match status" value="1"/>
</dbReference>
<dbReference type="Proteomes" id="UP000095085">
    <property type="component" value="Unassembled WGS sequence"/>
</dbReference>
<feature type="compositionally biased region" description="Polar residues" evidence="5">
    <location>
        <begin position="32"/>
        <end position="43"/>
    </location>
</feature>
<dbReference type="Gene3D" id="1.20.1250.20">
    <property type="entry name" value="MFS general substrate transporter like domains"/>
    <property type="match status" value="1"/>
</dbReference>
<keyword evidence="9" id="KW-1185">Reference proteome</keyword>
<evidence type="ECO:0000256" key="1">
    <source>
        <dbReference type="ARBA" id="ARBA00004141"/>
    </source>
</evidence>
<evidence type="ECO:0000313" key="8">
    <source>
        <dbReference type="EMBL" id="ODV69946.1"/>
    </source>
</evidence>
<feature type="region of interest" description="Disordered" evidence="5">
    <location>
        <begin position="1"/>
        <end position="60"/>
    </location>
</feature>
<dbReference type="InterPro" id="IPR036259">
    <property type="entry name" value="MFS_trans_sf"/>
</dbReference>
<dbReference type="CDD" id="cd17323">
    <property type="entry name" value="MFS_Tpo1_MDR_like"/>
    <property type="match status" value="1"/>
</dbReference>
<dbReference type="GO" id="GO:0000297">
    <property type="term" value="F:spermine transmembrane transporter activity"/>
    <property type="evidence" value="ECO:0007669"/>
    <property type="project" value="EnsemblFungi"/>
</dbReference>
<dbReference type="GO" id="GO:0000329">
    <property type="term" value="C:fungal-type vacuole membrane"/>
    <property type="evidence" value="ECO:0007669"/>
    <property type="project" value="EnsemblFungi"/>
</dbReference>
<feature type="transmembrane region" description="Helical" evidence="6">
    <location>
        <begin position="446"/>
        <end position="466"/>
    </location>
</feature>